<gene>
    <name evidence="2" type="ORF">HEQ75_17410</name>
</gene>
<protein>
    <submittedName>
        <fullName evidence="2">Uncharacterized protein</fullName>
    </submittedName>
</protein>
<feature type="compositionally biased region" description="Low complexity" evidence="1">
    <location>
        <begin position="152"/>
        <end position="170"/>
    </location>
</feature>
<name>A0ABX1EA50_9PROT</name>
<dbReference type="Proteomes" id="UP000787635">
    <property type="component" value="Unassembled WGS sequence"/>
</dbReference>
<organism evidence="2 3">
    <name type="scientific">Falsiroseomonas selenitidurans</name>
    <dbReference type="NCBI Taxonomy" id="2716335"/>
    <lineage>
        <taxon>Bacteria</taxon>
        <taxon>Pseudomonadati</taxon>
        <taxon>Pseudomonadota</taxon>
        <taxon>Alphaproteobacteria</taxon>
        <taxon>Acetobacterales</taxon>
        <taxon>Roseomonadaceae</taxon>
        <taxon>Falsiroseomonas</taxon>
    </lineage>
</organism>
<proteinExistence type="predicted"/>
<evidence type="ECO:0000313" key="3">
    <source>
        <dbReference type="Proteomes" id="UP000787635"/>
    </source>
</evidence>
<feature type="compositionally biased region" description="Low complexity" evidence="1">
    <location>
        <begin position="131"/>
        <end position="145"/>
    </location>
</feature>
<accession>A0ABX1EA50</accession>
<keyword evidence="3" id="KW-1185">Reference proteome</keyword>
<sequence>MSGPGPAAPPRGLIGFLDALRQGELVVGWAADPTDRQARPTIRLMRGVEVLAECEADVARDDGNPGFRLRAPQKLAPQDFLEGRVRVRALLPGRQASTTLAMTRRMREALEAEAGWDSTTEAPAAPPAAPPAEARPAQAVPAEAPGSQAGTAAPGVAEAGVAEAGAAARPAEPRPVRAVPVPPRP</sequence>
<evidence type="ECO:0000313" key="2">
    <source>
        <dbReference type="EMBL" id="NKC32648.1"/>
    </source>
</evidence>
<feature type="region of interest" description="Disordered" evidence="1">
    <location>
        <begin position="112"/>
        <end position="185"/>
    </location>
</feature>
<comment type="caution">
    <text evidence="2">The sequence shown here is derived from an EMBL/GenBank/DDBJ whole genome shotgun (WGS) entry which is preliminary data.</text>
</comment>
<evidence type="ECO:0000256" key="1">
    <source>
        <dbReference type="SAM" id="MobiDB-lite"/>
    </source>
</evidence>
<reference evidence="2 3" key="1">
    <citation type="submission" date="2020-03" db="EMBL/GenBank/DDBJ databases">
        <title>Roseomonas selenitidurans sp. nov. isolated from urban soil.</title>
        <authorList>
            <person name="Liu H."/>
        </authorList>
    </citation>
    <scope>NUCLEOTIDE SEQUENCE [LARGE SCALE GENOMIC DNA]</scope>
    <source>
        <strain evidence="2 3">BU-1</strain>
    </source>
</reference>
<feature type="non-terminal residue" evidence="2">
    <location>
        <position position="185"/>
    </location>
</feature>
<dbReference type="EMBL" id="JAAVNE010000030">
    <property type="protein sequence ID" value="NKC32648.1"/>
    <property type="molecule type" value="Genomic_DNA"/>
</dbReference>